<accession>A0A166KSR0</accession>
<protein>
    <submittedName>
        <fullName evidence="3">Uncharacterized protein</fullName>
    </submittedName>
</protein>
<feature type="region of interest" description="Disordered" evidence="1">
    <location>
        <begin position="164"/>
        <end position="193"/>
    </location>
</feature>
<sequence>MSGTYSEKLGDTQRELGSYFDKSATVVRSNFEWFETAYIRPLITFSLDAFDTHPWVTTFFAIFAALSLLPVVSFLGMTVFVIAFVSFLFFVLAVVTITVFVVLFGILLLTTLTVLLIVSFFLTPIVLSTYIITRLVLHLRREGSMGFSTWLAETKAQLLGRPGQLKENAEGSESSTSSGVLVDGDKDVKVEGK</sequence>
<feature type="transmembrane region" description="Helical" evidence="2">
    <location>
        <begin position="82"/>
        <end position="108"/>
    </location>
</feature>
<dbReference type="Pfam" id="PF16015">
    <property type="entry name" value="Promethin"/>
    <property type="match status" value="1"/>
</dbReference>
<name>A0A166KSR0_9AGAM</name>
<feature type="transmembrane region" description="Helical" evidence="2">
    <location>
        <begin position="114"/>
        <end position="137"/>
    </location>
</feature>
<dbReference type="STRING" id="436010.A0A166KSR0"/>
<keyword evidence="2" id="KW-0812">Transmembrane</keyword>
<dbReference type="AlphaFoldDB" id="A0A166KSR0"/>
<evidence type="ECO:0000256" key="2">
    <source>
        <dbReference type="SAM" id="Phobius"/>
    </source>
</evidence>
<dbReference type="EMBL" id="KV417541">
    <property type="protein sequence ID" value="KZP22216.1"/>
    <property type="molecule type" value="Genomic_DNA"/>
</dbReference>
<evidence type="ECO:0000256" key="1">
    <source>
        <dbReference type="SAM" id="MobiDB-lite"/>
    </source>
</evidence>
<gene>
    <name evidence="3" type="ORF">FIBSPDRAFT_931221</name>
</gene>
<feature type="compositionally biased region" description="Basic and acidic residues" evidence="1">
    <location>
        <begin position="183"/>
        <end position="193"/>
    </location>
</feature>
<proteinExistence type="predicted"/>
<dbReference type="Proteomes" id="UP000076532">
    <property type="component" value="Unassembled WGS sequence"/>
</dbReference>
<organism evidence="3 4">
    <name type="scientific">Athelia psychrophila</name>
    <dbReference type="NCBI Taxonomy" id="1759441"/>
    <lineage>
        <taxon>Eukaryota</taxon>
        <taxon>Fungi</taxon>
        <taxon>Dikarya</taxon>
        <taxon>Basidiomycota</taxon>
        <taxon>Agaricomycotina</taxon>
        <taxon>Agaricomycetes</taxon>
        <taxon>Agaricomycetidae</taxon>
        <taxon>Atheliales</taxon>
        <taxon>Atheliaceae</taxon>
        <taxon>Athelia</taxon>
    </lineage>
</organism>
<keyword evidence="4" id="KW-1185">Reference proteome</keyword>
<dbReference type="OrthoDB" id="3159957at2759"/>
<reference evidence="3 4" key="1">
    <citation type="journal article" date="2016" name="Mol. Biol. Evol.">
        <title>Comparative Genomics of Early-Diverging Mushroom-Forming Fungi Provides Insights into the Origins of Lignocellulose Decay Capabilities.</title>
        <authorList>
            <person name="Nagy L.G."/>
            <person name="Riley R."/>
            <person name="Tritt A."/>
            <person name="Adam C."/>
            <person name="Daum C."/>
            <person name="Floudas D."/>
            <person name="Sun H."/>
            <person name="Yadav J.S."/>
            <person name="Pangilinan J."/>
            <person name="Larsson K.H."/>
            <person name="Matsuura K."/>
            <person name="Barry K."/>
            <person name="Labutti K."/>
            <person name="Kuo R."/>
            <person name="Ohm R.A."/>
            <person name="Bhattacharya S.S."/>
            <person name="Shirouzu T."/>
            <person name="Yoshinaga Y."/>
            <person name="Martin F.M."/>
            <person name="Grigoriev I.V."/>
            <person name="Hibbett D.S."/>
        </authorList>
    </citation>
    <scope>NUCLEOTIDE SEQUENCE [LARGE SCALE GENOMIC DNA]</scope>
    <source>
        <strain evidence="3 4">CBS 109695</strain>
    </source>
</reference>
<evidence type="ECO:0000313" key="3">
    <source>
        <dbReference type="EMBL" id="KZP22216.1"/>
    </source>
</evidence>
<keyword evidence="2" id="KW-0472">Membrane</keyword>
<keyword evidence="2" id="KW-1133">Transmembrane helix</keyword>
<feature type="transmembrane region" description="Helical" evidence="2">
    <location>
        <begin position="55"/>
        <end position="75"/>
    </location>
</feature>
<evidence type="ECO:0000313" key="4">
    <source>
        <dbReference type="Proteomes" id="UP000076532"/>
    </source>
</evidence>